<dbReference type="GeneID" id="95967737"/>
<evidence type="ECO:0000256" key="1">
    <source>
        <dbReference type="ARBA" id="ARBA00022448"/>
    </source>
</evidence>
<reference evidence="9 10" key="1">
    <citation type="submission" date="2023-09" db="EMBL/GenBank/DDBJ databases">
        <authorList>
            <person name="Golyshina O.V."/>
            <person name="Lunev E.A."/>
            <person name="Bargiela R."/>
            <person name="Gaines M.C."/>
            <person name="Daum B."/>
            <person name="Bale N.J."/>
            <person name="Koenen M."/>
            <person name="Sinninghe Damst J.S."/>
            <person name="Yakimov M."/>
            <person name="Golyshin P.N."/>
        </authorList>
    </citation>
    <scope>NUCLEOTIDE SEQUENCE [LARGE SCALE GENOMIC DNA]</scope>
    <source>
        <strain evidence="9 10">M1</strain>
    </source>
</reference>
<dbReference type="PANTHER" id="PTHR30176">
    <property type="entry name" value="FERREDOXIN-TYPE PROTEIN NAPH"/>
    <property type="match status" value="1"/>
</dbReference>
<evidence type="ECO:0000256" key="5">
    <source>
        <dbReference type="ARBA" id="ARBA00023004"/>
    </source>
</evidence>
<keyword evidence="1" id="KW-0813">Transport</keyword>
<accession>A0AAX4NG45</accession>
<organism evidence="9 10">
    <name type="scientific">Oxyplasma meridianum</name>
    <dbReference type="NCBI Taxonomy" id="3073602"/>
    <lineage>
        <taxon>Archaea</taxon>
        <taxon>Methanobacteriati</taxon>
        <taxon>Thermoplasmatota</taxon>
        <taxon>Thermoplasmata</taxon>
        <taxon>Thermoplasmatales</taxon>
        <taxon>Thermoplasmataceae</taxon>
        <taxon>Oxyplasma</taxon>
    </lineage>
</organism>
<feature type="transmembrane region" description="Helical" evidence="7">
    <location>
        <begin position="357"/>
        <end position="384"/>
    </location>
</feature>
<feature type="transmembrane region" description="Helical" evidence="7">
    <location>
        <begin position="6"/>
        <end position="26"/>
    </location>
</feature>
<feature type="transmembrane region" description="Helical" evidence="7">
    <location>
        <begin position="64"/>
        <end position="88"/>
    </location>
</feature>
<keyword evidence="7" id="KW-0472">Membrane</keyword>
<evidence type="ECO:0000313" key="9">
    <source>
        <dbReference type="EMBL" id="WYY00431.1"/>
    </source>
</evidence>
<keyword evidence="10" id="KW-1185">Reference proteome</keyword>
<dbReference type="PROSITE" id="PS51379">
    <property type="entry name" value="4FE4S_FER_2"/>
    <property type="match status" value="1"/>
</dbReference>
<feature type="transmembrane region" description="Helical" evidence="7">
    <location>
        <begin position="300"/>
        <end position="319"/>
    </location>
</feature>
<feature type="transmembrane region" description="Helical" evidence="7">
    <location>
        <begin position="238"/>
        <end position="257"/>
    </location>
</feature>
<dbReference type="GO" id="GO:0046872">
    <property type="term" value="F:metal ion binding"/>
    <property type="evidence" value="ECO:0007669"/>
    <property type="project" value="UniProtKB-KW"/>
</dbReference>
<feature type="transmembrane region" description="Helical" evidence="7">
    <location>
        <begin position="502"/>
        <end position="521"/>
    </location>
</feature>
<gene>
    <name evidence="9" type="ORF">OXIME_001001</name>
</gene>
<keyword evidence="3" id="KW-0479">Metal-binding</keyword>
<feature type="domain" description="4Fe-4S ferredoxin-type" evidence="8">
    <location>
        <begin position="623"/>
        <end position="652"/>
    </location>
</feature>
<feature type="transmembrane region" description="Helical" evidence="7">
    <location>
        <begin position="436"/>
        <end position="458"/>
    </location>
</feature>
<feature type="transmembrane region" description="Helical" evidence="7">
    <location>
        <begin position="100"/>
        <end position="128"/>
    </location>
</feature>
<name>A0AAX4NG45_9ARCH</name>
<feature type="transmembrane region" description="Helical" evidence="7">
    <location>
        <begin position="396"/>
        <end position="416"/>
    </location>
</feature>
<feature type="transmembrane region" description="Helical" evidence="7">
    <location>
        <begin position="541"/>
        <end position="562"/>
    </location>
</feature>
<dbReference type="GO" id="GO:0051539">
    <property type="term" value="F:4 iron, 4 sulfur cluster binding"/>
    <property type="evidence" value="ECO:0007669"/>
    <property type="project" value="UniProtKB-KW"/>
</dbReference>
<dbReference type="Gene3D" id="3.30.70.20">
    <property type="match status" value="1"/>
</dbReference>
<dbReference type="KEGG" id="omr:OXIME_001001"/>
<protein>
    <submittedName>
        <fullName evidence="9">4Fe-4S binding protein</fullName>
    </submittedName>
</protein>
<dbReference type="PANTHER" id="PTHR30176:SF3">
    <property type="entry name" value="FERREDOXIN-TYPE PROTEIN NAPH"/>
    <property type="match status" value="1"/>
</dbReference>
<feature type="transmembrane region" description="Helical" evidence="7">
    <location>
        <begin position="38"/>
        <end position="58"/>
    </location>
</feature>
<evidence type="ECO:0000313" key="10">
    <source>
        <dbReference type="Proteomes" id="UP001451606"/>
    </source>
</evidence>
<keyword evidence="2" id="KW-0004">4Fe-4S</keyword>
<evidence type="ECO:0000256" key="4">
    <source>
        <dbReference type="ARBA" id="ARBA00022982"/>
    </source>
</evidence>
<dbReference type="Proteomes" id="UP001451606">
    <property type="component" value="Chromosome"/>
</dbReference>
<dbReference type="InterPro" id="IPR051684">
    <property type="entry name" value="Electron_Trans/Redox"/>
</dbReference>
<dbReference type="GO" id="GO:0005886">
    <property type="term" value="C:plasma membrane"/>
    <property type="evidence" value="ECO:0007669"/>
    <property type="project" value="TreeGrafter"/>
</dbReference>
<feature type="transmembrane region" description="Helical" evidence="7">
    <location>
        <begin position="148"/>
        <end position="169"/>
    </location>
</feature>
<keyword evidence="6" id="KW-0411">Iron-sulfur</keyword>
<dbReference type="SUPFAM" id="SSF54862">
    <property type="entry name" value="4Fe-4S ferredoxins"/>
    <property type="match status" value="1"/>
</dbReference>
<proteinExistence type="predicted"/>
<keyword evidence="5" id="KW-0408">Iron</keyword>
<feature type="transmembrane region" description="Helical" evidence="7">
    <location>
        <begin position="198"/>
        <end position="217"/>
    </location>
</feature>
<evidence type="ECO:0000256" key="7">
    <source>
        <dbReference type="SAM" id="Phobius"/>
    </source>
</evidence>
<feature type="transmembrane region" description="Helical" evidence="7">
    <location>
        <begin position="263"/>
        <end position="280"/>
    </location>
</feature>
<sequence>MKIFIAVILTEILMTAFISYLIFFSLKKRKRFTYRDFSIAVIALSMMASMLDSITYYLAFPVTFLNAVIALNISMFEMSIAVIYLLWISFSKKFIGYNRTVSNTLIFLIVFNEVSMGIFLRLIAFGYYPTSSDYPLLSNVLSVISSSLNSYLFIVPMVVEMAVIIAITVENSLNRLISLSIMLQSVFSPTFLGNENFVLLGIILGTGSMIAFMVIFYERISKGRTALFLTDMRKMRNIFLLYTLMSASIFIGTLYHSPFYVGWFPYGIAMVAGMVFYLHIHFPIGEPDKKRTGWIKNPKFVFLILLTSFISEWFLAAAIEFQAYAPSFATGFQNLVIFSNMLGGVTVFTTRSVIVDIFYIFGAIPNYYIFLTIMGLEMGALVIFRMRTIQWKEKRVNLALALIAFALYTTIYPNFIGNATYSKLPLWANVGALAPLYPYMVASLLGSYALYAILALLFGRRSYCSTLCPSAVMYGGSLSQSMISFNYESGFSRKNIGSRFKGWVISVISSLWVIMIAVSILSYFTTSKIGTFDLYGIDVSVYFSFFIWNFLWYIFFISIPFVGMSPCRRYGWCTTGTFVGFFSKIGLFKLKVKEPETCVTCPTKDCVSACEVGLGDLAGQFIKTGEFKSTKCVGAGSCLEACPYDNIFFYDIRNFLKERKTKS</sequence>
<feature type="transmembrane region" description="Helical" evidence="7">
    <location>
        <begin position="176"/>
        <end position="192"/>
    </location>
</feature>
<evidence type="ECO:0000259" key="8">
    <source>
        <dbReference type="PROSITE" id="PS51379"/>
    </source>
</evidence>
<evidence type="ECO:0000256" key="3">
    <source>
        <dbReference type="ARBA" id="ARBA00022723"/>
    </source>
</evidence>
<evidence type="ECO:0000256" key="6">
    <source>
        <dbReference type="ARBA" id="ARBA00023014"/>
    </source>
</evidence>
<keyword evidence="4" id="KW-0249">Electron transport</keyword>
<keyword evidence="7" id="KW-0812">Transmembrane</keyword>
<dbReference type="AlphaFoldDB" id="A0AAX4NG45"/>
<dbReference type="InterPro" id="IPR017896">
    <property type="entry name" value="4Fe4S_Fe-S-bd"/>
</dbReference>
<evidence type="ECO:0000256" key="2">
    <source>
        <dbReference type="ARBA" id="ARBA00022485"/>
    </source>
</evidence>
<dbReference type="RefSeq" id="WP_393970769.1">
    <property type="nucleotide sequence ID" value="NZ_CP133772.1"/>
</dbReference>
<keyword evidence="7" id="KW-1133">Transmembrane helix</keyword>
<dbReference type="EMBL" id="CP133772">
    <property type="protein sequence ID" value="WYY00431.1"/>
    <property type="molecule type" value="Genomic_DNA"/>
</dbReference>